<dbReference type="EMBL" id="KI546085">
    <property type="protein sequence ID" value="EST46086.1"/>
    <property type="molecule type" value="Genomic_DNA"/>
</dbReference>
<dbReference type="PANTHER" id="PTHR22847:SF637">
    <property type="entry name" value="WD REPEAT DOMAIN 5B"/>
    <property type="match status" value="1"/>
</dbReference>
<keyword evidence="2" id="KW-0677">Repeat</keyword>
<dbReference type="AlphaFoldDB" id="V6LQV6"/>
<dbReference type="PROSITE" id="PS50082">
    <property type="entry name" value="WD_REPEATS_2"/>
    <property type="match status" value="1"/>
</dbReference>
<dbReference type="GO" id="GO:0042393">
    <property type="term" value="F:histone binding"/>
    <property type="evidence" value="ECO:0007669"/>
    <property type="project" value="TreeGrafter"/>
</dbReference>
<proteinExistence type="predicted"/>
<evidence type="ECO:0000313" key="4">
    <source>
        <dbReference type="EMBL" id="EST46086.1"/>
    </source>
</evidence>
<gene>
    <name evidence="4" type="ORF">SS50377_14076</name>
    <name evidence="5" type="ORF">SS50377_24363</name>
</gene>
<evidence type="ECO:0000256" key="1">
    <source>
        <dbReference type="ARBA" id="ARBA00022574"/>
    </source>
</evidence>
<accession>V6LQV6</accession>
<keyword evidence="6" id="KW-1185">Reference proteome</keyword>
<feature type="repeat" description="WD" evidence="3">
    <location>
        <begin position="124"/>
        <end position="154"/>
    </location>
</feature>
<dbReference type="Proteomes" id="UP000018208">
    <property type="component" value="Unassembled WGS sequence"/>
</dbReference>
<dbReference type="GO" id="GO:0048188">
    <property type="term" value="C:Set1C/COMPASS complex"/>
    <property type="evidence" value="ECO:0007669"/>
    <property type="project" value="TreeGrafter"/>
</dbReference>
<dbReference type="SUPFAM" id="SSF50978">
    <property type="entry name" value="WD40 repeat-like"/>
    <property type="match status" value="1"/>
</dbReference>
<reference evidence="4 5" key="1">
    <citation type="journal article" date="2014" name="PLoS Genet.">
        <title>The Genome of Spironucleus salmonicida Highlights a Fish Pathogen Adapted to Fluctuating Environments.</title>
        <authorList>
            <person name="Xu F."/>
            <person name="Jerlstrom-Hultqvist J."/>
            <person name="Einarsson E."/>
            <person name="Astvaldsson A."/>
            <person name="Svard S.G."/>
            <person name="Andersson J.O."/>
        </authorList>
    </citation>
    <scope>NUCLEOTIDE SEQUENCE</scope>
    <source>
        <strain evidence="5">ATCC 50377</strain>
    </source>
</reference>
<sequence>MKPKHLFTLQAHKGAITLVKINKNIIYASSTDGSISLTDIKEKEFKQRISTQSPINSFILDPFIVATDNSLLLYDLNFNVQASIVSKSSFTSLAFLQPYFALAGCDDGSARLVDSRSLIELAILRGHSAPVLSVAASNTHFFTGGHDAKIIKWDQFGTAIQTMQVKSPVSGLVISKNNQFLLASTVGGGIWLINIQQSFQLVKKWGAGGDKYLQNSLFFTINNSQKVICGSNNKVQFIDVKYGTIQEFEDLDVENQAIFSCDCNGTHLVIGGESCRLGVYEFE</sequence>
<dbReference type="Pfam" id="PF00400">
    <property type="entry name" value="WD40"/>
    <property type="match status" value="1"/>
</dbReference>
<name>V6LQV6_9EUKA</name>
<dbReference type="VEuPathDB" id="GiardiaDB:SS50377_24363"/>
<evidence type="ECO:0000256" key="3">
    <source>
        <dbReference type="PROSITE-ProRule" id="PRU00221"/>
    </source>
</evidence>
<dbReference type="OrthoDB" id="71437at2759"/>
<evidence type="ECO:0000256" key="2">
    <source>
        <dbReference type="ARBA" id="ARBA00022737"/>
    </source>
</evidence>
<organism evidence="4">
    <name type="scientific">Spironucleus salmonicida</name>
    <dbReference type="NCBI Taxonomy" id="348837"/>
    <lineage>
        <taxon>Eukaryota</taxon>
        <taxon>Metamonada</taxon>
        <taxon>Diplomonadida</taxon>
        <taxon>Hexamitidae</taxon>
        <taxon>Hexamitinae</taxon>
        <taxon>Spironucleus</taxon>
    </lineage>
</organism>
<evidence type="ECO:0000313" key="5">
    <source>
        <dbReference type="EMBL" id="KAH0574407.1"/>
    </source>
</evidence>
<dbReference type="InterPro" id="IPR036322">
    <property type="entry name" value="WD40_repeat_dom_sf"/>
</dbReference>
<reference evidence="5" key="2">
    <citation type="submission" date="2020-12" db="EMBL/GenBank/DDBJ databases">
        <title>New Spironucleus salmonicida genome in near-complete chromosomes.</title>
        <authorList>
            <person name="Xu F."/>
            <person name="Kurt Z."/>
            <person name="Jimenez-Gonzalez A."/>
            <person name="Astvaldsson A."/>
            <person name="Andersson J.O."/>
            <person name="Svard S.G."/>
        </authorList>
    </citation>
    <scope>NUCLEOTIDE SEQUENCE</scope>
    <source>
        <strain evidence="5">ATCC 50377</strain>
    </source>
</reference>
<protein>
    <submittedName>
        <fullName evidence="4">WD40 domain-containing protein</fullName>
    </submittedName>
    <submittedName>
        <fullName evidence="5">WD40 repeat protein</fullName>
    </submittedName>
</protein>
<keyword evidence="1 3" id="KW-0853">WD repeat</keyword>
<dbReference type="InterPro" id="IPR001680">
    <property type="entry name" value="WD40_rpt"/>
</dbReference>
<evidence type="ECO:0000313" key="6">
    <source>
        <dbReference type="Proteomes" id="UP000018208"/>
    </source>
</evidence>
<dbReference type="EMBL" id="AUWU02000004">
    <property type="protein sequence ID" value="KAH0574407.1"/>
    <property type="molecule type" value="Genomic_DNA"/>
</dbReference>
<dbReference type="SMART" id="SM00320">
    <property type="entry name" value="WD40"/>
    <property type="match status" value="5"/>
</dbReference>
<dbReference type="PANTHER" id="PTHR22847">
    <property type="entry name" value="WD40 REPEAT PROTEIN"/>
    <property type="match status" value="1"/>
</dbReference>
<dbReference type="InterPro" id="IPR015943">
    <property type="entry name" value="WD40/YVTN_repeat-like_dom_sf"/>
</dbReference>
<dbReference type="Gene3D" id="2.130.10.10">
    <property type="entry name" value="YVTN repeat-like/Quinoprotein amine dehydrogenase"/>
    <property type="match status" value="1"/>
</dbReference>